<dbReference type="EMBL" id="JANQDX010000019">
    <property type="protein sequence ID" value="KAL0903953.1"/>
    <property type="molecule type" value="Genomic_DNA"/>
</dbReference>
<evidence type="ECO:0000313" key="1">
    <source>
        <dbReference type="EMBL" id="KAL0903953.1"/>
    </source>
</evidence>
<organism evidence="1 2">
    <name type="scientific">Dendrobium thyrsiflorum</name>
    <name type="common">Pinecone-like raceme dendrobium</name>
    <name type="synonym">Orchid</name>
    <dbReference type="NCBI Taxonomy" id="117978"/>
    <lineage>
        <taxon>Eukaryota</taxon>
        <taxon>Viridiplantae</taxon>
        <taxon>Streptophyta</taxon>
        <taxon>Embryophyta</taxon>
        <taxon>Tracheophyta</taxon>
        <taxon>Spermatophyta</taxon>
        <taxon>Magnoliopsida</taxon>
        <taxon>Liliopsida</taxon>
        <taxon>Asparagales</taxon>
        <taxon>Orchidaceae</taxon>
        <taxon>Epidendroideae</taxon>
        <taxon>Malaxideae</taxon>
        <taxon>Dendrobiinae</taxon>
        <taxon>Dendrobium</taxon>
    </lineage>
</organism>
<proteinExistence type="predicted"/>
<keyword evidence="2" id="KW-1185">Reference proteome</keyword>
<accession>A0ABD0TWP9</accession>
<evidence type="ECO:0000313" key="2">
    <source>
        <dbReference type="Proteomes" id="UP001552299"/>
    </source>
</evidence>
<dbReference type="AlphaFoldDB" id="A0ABD0TWP9"/>
<reference evidence="1 2" key="1">
    <citation type="journal article" date="2024" name="Plant Biotechnol. J.">
        <title>Dendrobium thyrsiflorum genome and its molecular insights into genes involved in important horticultural traits.</title>
        <authorList>
            <person name="Chen B."/>
            <person name="Wang J.Y."/>
            <person name="Zheng P.J."/>
            <person name="Li K.L."/>
            <person name="Liang Y.M."/>
            <person name="Chen X.F."/>
            <person name="Zhang C."/>
            <person name="Zhao X."/>
            <person name="He X."/>
            <person name="Zhang G.Q."/>
            <person name="Liu Z.J."/>
            <person name="Xu Q."/>
        </authorList>
    </citation>
    <scope>NUCLEOTIDE SEQUENCE [LARGE SCALE GENOMIC DNA]</scope>
    <source>
        <strain evidence="1">GZMU011</strain>
    </source>
</reference>
<protein>
    <submittedName>
        <fullName evidence="1">Uncharacterized protein</fullName>
    </submittedName>
</protein>
<comment type="caution">
    <text evidence="1">The sequence shown here is derived from an EMBL/GenBank/DDBJ whole genome shotgun (WGS) entry which is preliminary data.</text>
</comment>
<sequence length="66" mass="7536">MSYFIQRFSIIGKHESSDHDRNLMVPFGGKTTRLDGPGHNCLPMVSFGDETTDFIKINNLIKFVFN</sequence>
<name>A0ABD0TWP9_DENTH</name>
<dbReference type="Proteomes" id="UP001552299">
    <property type="component" value="Unassembled WGS sequence"/>
</dbReference>
<gene>
    <name evidence="1" type="ORF">M5K25_026017</name>
</gene>